<accession>A0A5J5AYZ9</accession>
<organism evidence="4 5">
    <name type="scientific">Nyssa sinensis</name>
    <dbReference type="NCBI Taxonomy" id="561372"/>
    <lineage>
        <taxon>Eukaryota</taxon>
        <taxon>Viridiplantae</taxon>
        <taxon>Streptophyta</taxon>
        <taxon>Embryophyta</taxon>
        <taxon>Tracheophyta</taxon>
        <taxon>Spermatophyta</taxon>
        <taxon>Magnoliopsida</taxon>
        <taxon>eudicotyledons</taxon>
        <taxon>Gunneridae</taxon>
        <taxon>Pentapetalae</taxon>
        <taxon>asterids</taxon>
        <taxon>Cornales</taxon>
        <taxon>Nyssaceae</taxon>
        <taxon>Nyssa</taxon>
    </lineage>
</organism>
<evidence type="ECO:0000256" key="3">
    <source>
        <dbReference type="SAM" id="MobiDB-lite"/>
    </source>
</evidence>
<comment type="function">
    <text evidence="2">Involved in regulation of actin and microtubule organization. Part of a WAVE complex that activates the Arp2/3 complex.</text>
</comment>
<dbReference type="InterPro" id="IPR028457">
    <property type="entry name" value="ABI"/>
</dbReference>
<feature type="region of interest" description="Disordered" evidence="3">
    <location>
        <begin position="1"/>
        <end position="24"/>
    </location>
</feature>
<proteinExistence type="inferred from homology"/>
<keyword evidence="5" id="KW-1185">Reference proteome</keyword>
<reference evidence="4 5" key="1">
    <citation type="submission" date="2019-09" db="EMBL/GenBank/DDBJ databases">
        <title>A chromosome-level genome assembly of the Chinese tupelo Nyssa sinensis.</title>
        <authorList>
            <person name="Yang X."/>
            <person name="Kang M."/>
            <person name="Yang Y."/>
            <person name="Xiong H."/>
            <person name="Wang M."/>
            <person name="Zhang Z."/>
            <person name="Wang Z."/>
            <person name="Wu H."/>
            <person name="Ma T."/>
            <person name="Liu J."/>
            <person name="Xi Z."/>
        </authorList>
    </citation>
    <scope>NUCLEOTIDE SEQUENCE [LARGE SCALE GENOMIC DNA]</scope>
    <source>
        <strain evidence="4">J267</strain>
        <tissue evidence="4">Leaf</tissue>
    </source>
</reference>
<sequence>MEDSKTSVQQKIQNPEAESDDGSRFDNSLQELRDLCSQLHYAADYCETAFLNAKQKKAVMDNTREYIRRAVVTVVDHLGSVSDNLDYQLSNNNAISETGLRIDCLKQRFFTCQQYSQKLSLARQCLNKNLPRYHPRYISPPIPSPEKSNEVLRKSGSPIAARTSNKHEFEAEEEEPRKGIQMQLQYCLFAMACPVLPKATSPFQFEGNRKHRHSSVNWKAVQNSDIFALIRRSKRTR</sequence>
<dbReference type="Gene3D" id="6.10.140.1620">
    <property type="match status" value="1"/>
</dbReference>
<evidence type="ECO:0000256" key="2">
    <source>
        <dbReference type="ARBA" id="ARBA00025223"/>
    </source>
</evidence>
<feature type="compositionally biased region" description="Polar residues" evidence="3">
    <location>
        <begin position="1"/>
        <end position="13"/>
    </location>
</feature>
<dbReference type="EMBL" id="CM018040">
    <property type="protein sequence ID" value="KAA8534962.1"/>
    <property type="molecule type" value="Genomic_DNA"/>
</dbReference>
<dbReference type="OrthoDB" id="2159336at2759"/>
<gene>
    <name evidence="4" type="ORF">F0562_029965</name>
</gene>
<dbReference type="PANTHER" id="PTHR10460">
    <property type="entry name" value="ABL INTERACTOR FAMILY MEMBER"/>
    <property type="match status" value="1"/>
</dbReference>
<dbReference type="AlphaFoldDB" id="A0A5J5AYZ9"/>
<dbReference type="Proteomes" id="UP000325577">
    <property type="component" value="Linkage Group LG17"/>
</dbReference>
<dbReference type="PANTHER" id="PTHR10460:SF11">
    <property type="entry name" value="PROTEIN ABIL5-RELATED"/>
    <property type="match status" value="1"/>
</dbReference>
<evidence type="ECO:0000313" key="4">
    <source>
        <dbReference type="EMBL" id="KAA8534962.1"/>
    </source>
</evidence>
<evidence type="ECO:0000256" key="1">
    <source>
        <dbReference type="ARBA" id="ARBA00010020"/>
    </source>
</evidence>
<feature type="region of interest" description="Disordered" evidence="3">
    <location>
        <begin position="136"/>
        <end position="176"/>
    </location>
</feature>
<name>A0A5J5AYZ9_9ASTE</name>
<comment type="similarity">
    <text evidence="1">Belongs to the ABI family.</text>
</comment>
<evidence type="ECO:0008006" key="6">
    <source>
        <dbReference type="Google" id="ProtNLM"/>
    </source>
</evidence>
<protein>
    <recommendedName>
        <fullName evidence="6">Protein ABIL5</fullName>
    </recommendedName>
</protein>
<evidence type="ECO:0000313" key="5">
    <source>
        <dbReference type="Proteomes" id="UP000325577"/>
    </source>
</evidence>